<comment type="caution">
    <text evidence="1">The sequence shown here is derived from an EMBL/GenBank/DDBJ whole genome shotgun (WGS) entry which is preliminary data.</text>
</comment>
<dbReference type="InterPro" id="IPR025506">
    <property type="entry name" value="Abi_alpha"/>
</dbReference>
<evidence type="ECO:0000313" key="2">
    <source>
        <dbReference type="Proteomes" id="UP000440004"/>
    </source>
</evidence>
<dbReference type="RefSeq" id="WP_152803962.1">
    <property type="nucleotide sequence ID" value="NZ_WHNX01000012.1"/>
</dbReference>
<protein>
    <submittedName>
        <fullName evidence="1">DUF4393 domain-containing protein</fullName>
    </submittedName>
</protein>
<organism evidence="1 2">
    <name type="scientific">Alkalibaculum sporogenes</name>
    <dbReference type="NCBI Taxonomy" id="2655001"/>
    <lineage>
        <taxon>Bacteria</taxon>
        <taxon>Bacillati</taxon>
        <taxon>Bacillota</taxon>
        <taxon>Clostridia</taxon>
        <taxon>Eubacteriales</taxon>
        <taxon>Eubacteriaceae</taxon>
        <taxon>Alkalibaculum</taxon>
    </lineage>
</organism>
<evidence type="ECO:0000313" key="1">
    <source>
        <dbReference type="EMBL" id="MPW25965.1"/>
    </source>
</evidence>
<keyword evidence="2" id="KW-1185">Reference proteome</keyword>
<gene>
    <name evidence="1" type="ORF">GC105_09195</name>
</gene>
<dbReference type="EMBL" id="WHNX01000012">
    <property type="protein sequence ID" value="MPW25965.1"/>
    <property type="molecule type" value="Genomic_DNA"/>
</dbReference>
<proteinExistence type="predicted"/>
<name>A0A6A7K9D3_9FIRM</name>
<dbReference type="AlphaFoldDB" id="A0A6A7K9D3"/>
<sequence length="258" mass="28837">MESFSIIKCPQFLENAISPPAKEIGTTVANVFHLVFSPINYNVEKLRIKQAENLKMYGSEIEKELSKIPEEKLIEPPISIIGPALEASKFYIDEKEMREMFSKLIASSMNMDTSSKAHHSFVEIIKQLSPMDASNLKIISNSKGGLPIAEYKINVNTGGSNTIFTHVFLSNPIYDNKDEIAASISNLIRLGLISVTYSSYLINPELYSIFDNDLIYKNIVKEVNTLAGKLNYPYTSAEYQKGVTIITPLGKTFSTICF</sequence>
<dbReference type="Proteomes" id="UP000440004">
    <property type="component" value="Unassembled WGS sequence"/>
</dbReference>
<reference evidence="1 2" key="1">
    <citation type="submission" date="2019-10" db="EMBL/GenBank/DDBJ databases">
        <title>Alkalibaculum tamaniensis sp.nov., a new alkaliphilic acetogen, isolated on methoxylated aromatics from a mud volcano.</title>
        <authorList>
            <person name="Khomyakova M.A."/>
            <person name="Merkel A.Y."/>
            <person name="Bonch-Osmolovskaya E.A."/>
            <person name="Slobodkin A.I."/>
        </authorList>
    </citation>
    <scope>NUCLEOTIDE SEQUENCE [LARGE SCALE GENOMIC DNA]</scope>
    <source>
        <strain evidence="1 2">M08DMB</strain>
    </source>
</reference>
<dbReference type="Gene3D" id="3.30.110.190">
    <property type="match status" value="1"/>
</dbReference>
<accession>A0A6A7K9D3</accession>
<dbReference type="Pfam" id="PF14337">
    <property type="entry name" value="Abi_alpha"/>
    <property type="match status" value="1"/>
</dbReference>